<feature type="domain" description="Fumarate lyase N-terminal" evidence="9">
    <location>
        <begin position="89"/>
        <end position="383"/>
    </location>
</feature>
<keyword evidence="7 8" id="KW-0456">Lyase</keyword>
<dbReference type="InterPro" id="IPR024083">
    <property type="entry name" value="Fumarase/histidase_N"/>
</dbReference>
<dbReference type="PANTHER" id="PTHR43814">
    <property type="entry name" value="ARGININOSUCCINATE LYASE"/>
    <property type="match status" value="1"/>
</dbReference>
<evidence type="ECO:0000259" key="9">
    <source>
        <dbReference type="Pfam" id="PF00206"/>
    </source>
</evidence>
<dbReference type="UniPathway" id="UPA00068">
    <property type="reaction ID" value="UER00114"/>
</dbReference>
<dbReference type="AlphaFoldDB" id="A0A239FYT0"/>
<dbReference type="Proteomes" id="UP000242915">
    <property type="component" value="Unassembled WGS sequence"/>
</dbReference>
<protein>
    <recommendedName>
        <fullName evidence="4 8">Argininosuccinate lyase</fullName>
        <shortName evidence="8">ASAL</shortName>
        <ecNumber evidence="4 8">4.3.2.1</ecNumber>
    </recommendedName>
    <alternativeName>
        <fullName evidence="8">Arginosuccinase</fullName>
    </alternativeName>
</protein>
<comment type="subcellular location">
    <subcellularLocation>
        <location evidence="8">Cytoplasm</location>
    </subcellularLocation>
</comment>
<dbReference type="SUPFAM" id="SSF48557">
    <property type="entry name" value="L-aspartase-like"/>
    <property type="match status" value="1"/>
</dbReference>
<organism evidence="11 12">
    <name type="scientific">Pseudomonas segetis</name>
    <dbReference type="NCBI Taxonomy" id="298908"/>
    <lineage>
        <taxon>Bacteria</taxon>
        <taxon>Pseudomonadati</taxon>
        <taxon>Pseudomonadota</taxon>
        <taxon>Gammaproteobacteria</taxon>
        <taxon>Pseudomonadales</taxon>
        <taxon>Pseudomonadaceae</taxon>
        <taxon>Pseudomonas</taxon>
    </lineage>
</organism>
<dbReference type="InterPro" id="IPR009049">
    <property type="entry name" value="Argininosuccinate_lyase"/>
</dbReference>
<dbReference type="InterPro" id="IPR029419">
    <property type="entry name" value="Arg_succ_lyase_C"/>
</dbReference>
<gene>
    <name evidence="8" type="primary">argH</name>
    <name evidence="11" type="ORF">SAMN05216255_2845</name>
</gene>
<dbReference type="Gene3D" id="1.10.40.30">
    <property type="entry name" value="Fumarase/aspartase (C-terminal domain)"/>
    <property type="match status" value="1"/>
</dbReference>
<dbReference type="HAMAP" id="MF_00006">
    <property type="entry name" value="Arg_succ_lyase"/>
    <property type="match status" value="1"/>
</dbReference>
<dbReference type="FunFam" id="1.10.275.10:FF:000002">
    <property type="entry name" value="Argininosuccinate lyase"/>
    <property type="match status" value="1"/>
</dbReference>
<accession>A0A239FYT0</accession>
<dbReference type="GO" id="GO:0042450">
    <property type="term" value="P:L-arginine biosynthetic process via ornithine"/>
    <property type="evidence" value="ECO:0007669"/>
    <property type="project" value="UniProtKB-UniRule"/>
</dbReference>
<evidence type="ECO:0000256" key="8">
    <source>
        <dbReference type="HAMAP-Rule" id="MF_00006"/>
    </source>
</evidence>
<dbReference type="EMBL" id="FZOG01000003">
    <property type="protein sequence ID" value="SNS62197.1"/>
    <property type="molecule type" value="Genomic_DNA"/>
</dbReference>
<evidence type="ECO:0000256" key="2">
    <source>
        <dbReference type="ARBA" id="ARBA00004941"/>
    </source>
</evidence>
<comment type="pathway">
    <text evidence="2 8">Amino-acid biosynthesis; L-arginine biosynthesis; L-arginine from L-ornithine and carbamoyl phosphate: step 3/3.</text>
</comment>
<dbReference type="GO" id="GO:0004056">
    <property type="term" value="F:argininosuccinate lyase activity"/>
    <property type="evidence" value="ECO:0007669"/>
    <property type="project" value="UniProtKB-UniRule"/>
</dbReference>
<reference evidence="12" key="1">
    <citation type="submission" date="2017-06" db="EMBL/GenBank/DDBJ databases">
        <authorList>
            <person name="Varghese N."/>
            <person name="Submissions S."/>
        </authorList>
    </citation>
    <scope>NUCLEOTIDE SEQUENCE [LARGE SCALE GENOMIC DNA]</scope>
    <source>
        <strain evidence="12">CIP 108523</strain>
    </source>
</reference>
<dbReference type="InterPro" id="IPR020557">
    <property type="entry name" value="Fumarate_lyase_CS"/>
</dbReference>
<evidence type="ECO:0000259" key="10">
    <source>
        <dbReference type="Pfam" id="PF14698"/>
    </source>
</evidence>
<dbReference type="Gene3D" id="1.10.275.10">
    <property type="entry name" value="Fumarase/aspartase (N-terminal domain)"/>
    <property type="match status" value="1"/>
</dbReference>
<dbReference type="NCBIfam" id="TIGR00838">
    <property type="entry name" value="argH"/>
    <property type="match status" value="1"/>
</dbReference>
<sequence length="541" mass="59813">MTGATLSAWTGKHIAQPLDDAHPAILPVSPVIIAQSIRHAGCDPLPQADFRRPHSLLITLSMRGCKLAELAHQPSELMSTEQTNQSWGGRFSEPVDAFVARFTASVEFDKRLYRHDIMGSIAHATMLAKVGVLSEAERDSIIEGLGKVKHEIEAGQFDWSIEREDVHMNIEARLTDLIGITGKKLHTGRSRNDQVATDIRLWLRDEIDIILGEITRLQQGLLEQAQREAETIMPGFTHLQTAQPVTFGHHLLAWFEMLSRDYERLVDCRKRTNRMPLGSAALAGTTYPIQREITAELLGFDSVGGNSLDGVSDRDFAIEFCAAASIAMMHLSRFSEELVLWTSAQFQFIELPDRFCTGSSIMPQKKNPDVPELVRGKTGRVFGALTGLLTLMKGQPLAYNKDNQEDKEPLFDAADTLRDSLRAFADMIPAIKPKHAIMREAALRGFSTATDLADYLVRKGLPFRDCHEIVGHAVKFGVDTGKDLAEMTLDELRVFSDQIDADVFDVLTLEGSVNARDHIGGTAPAQVLAAVKRGEALLASR</sequence>
<keyword evidence="8" id="KW-0963">Cytoplasm</keyword>
<dbReference type="GO" id="GO:0005829">
    <property type="term" value="C:cytosol"/>
    <property type="evidence" value="ECO:0007669"/>
    <property type="project" value="TreeGrafter"/>
</dbReference>
<evidence type="ECO:0000256" key="7">
    <source>
        <dbReference type="ARBA" id="ARBA00023239"/>
    </source>
</evidence>
<evidence type="ECO:0000256" key="6">
    <source>
        <dbReference type="ARBA" id="ARBA00022605"/>
    </source>
</evidence>
<dbReference type="PRINTS" id="PR00145">
    <property type="entry name" value="ARGSUCLYASE"/>
</dbReference>
<dbReference type="PANTHER" id="PTHR43814:SF1">
    <property type="entry name" value="ARGININOSUCCINATE LYASE"/>
    <property type="match status" value="1"/>
</dbReference>
<comment type="catalytic activity">
    <reaction evidence="1 8">
        <text>2-(N(omega)-L-arginino)succinate = fumarate + L-arginine</text>
        <dbReference type="Rhea" id="RHEA:24020"/>
        <dbReference type="ChEBI" id="CHEBI:29806"/>
        <dbReference type="ChEBI" id="CHEBI:32682"/>
        <dbReference type="ChEBI" id="CHEBI:57472"/>
        <dbReference type="EC" id="4.3.2.1"/>
    </reaction>
</comment>
<name>A0A239FYT0_9PSED</name>
<evidence type="ECO:0000313" key="12">
    <source>
        <dbReference type="Proteomes" id="UP000242915"/>
    </source>
</evidence>
<dbReference type="FunFam" id="1.10.40.30:FF:000001">
    <property type="entry name" value="Argininosuccinate lyase"/>
    <property type="match status" value="1"/>
</dbReference>
<dbReference type="InterPro" id="IPR008948">
    <property type="entry name" value="L-Aspartase-like"/>
</dbReference>
<feature type="domain" description="Argininosuccinate lyase C-terminal" evidence="10">
    <location>
        <begin position="446"/>
        <end position="514"/>
    </location>
</feature>
<dbReference type="PRINTS" id="PR00149">
    <property type="entry name" value="FUMRATELYASE"/>
</dbReference>
<evidence type="ECO:0000256" key="1">
    <source>
        <dbReference type="ARBA" id="ARBA00000985"/>
    </source>
</evidence>
<evidence type="ECO:0000313" key="11">
    <source>
        <dbReference type="EMBL" id="SNS62197.1"/>
    </source>
</evidence>
<dbReference type="Pfam" id="PF14698">
    <property type="entry name" value="ASL_C2"/>
    <property type="match status" value="1"/>
</dbReference>
<keyword evidence="12" id="KW-1185">Reference proteome</keyword>
<keyword evidence="6 8" id="KW-0028">Amino-acid biosynthesis</keyword>
<dbReference type="FunFam" id="1.20.200.10:FF:000015">
    <property type="entry name" value="argininosuccinate lyase isoform X2"/>
    <property type="match status" value="1"/>
</dbReference>
<comment type="similarity">
    <text evidence="3">In the N-terminal section; belongs to the lyase 1 family. Argininosuccinate lyase subfamily.</text>
</comment>
<comment type="similarity">
    <text evidence="8">Belongs to the lyase 1 family. Argininosuccinate lyase subfamily.</text>
</comment>
<evidence type="ECO:0000256" key="3">
    <source>
        <dbReference type="ARBA" id="ARBA00005552"/>
    </source>
</evidence>
<dbReference type="Pfam" id="PF00206">
    <property type="entry name" value="Lyase_1"/>
    <property type="match status" value="1"/>
</dbReference>
<dbReference type="InterPro" id="IPR022761">
    <property type="entry name" value="Fumarate_lyase_N"/>
</dbReference>
<dbReference type="InterPro" id="IPR000362">
    <property type="entry name" value="Fumarate_lyase_fam"/>
</dbReference>
<dbReference type="Gene3D" id="1.20.200.10">
    <property type="entry name" value="Fumarase/aspartase (Central domain)"/>
    <property type="match status" value="1"/>
</dbReference>
<evidence type="ECO:0000256" key="5">
    <source>
        <dbReference type="ARBA" id="ARBA00022571"/>
    </source>
</evidence>
<evidence type="ECO:0000256" key="4">
    <source>
        <dbReference type="ARBA" id="ARBA00012338"/>
    </source>
</evidence>
<keyword evidence="5 8" id="KW-0055">Arginine biosynthesis</keyword>
<proteinExistence type="inferred from homology"/>
<dbReference type="EC" id="4.3.2.1" evidence="4 8"/>
<dbReference type="PROSITE" id="PS00163">
    <property type="entry name" value="FUMARATE_LYASES"/>
    <property type="match status" value="1"/>
</dbReference>
<dbReference type="CDD" id="cd01359">
    <property type="entry name" value="Argininosuccinate_lyase"/>
    <property type="match status" value="1"/>
</dbReference>